<proteinExistence type="predicted"/>
<organism evidence="2 3">
    <name type="scientific">Kiloniella laminariae</name>
    <dbReference type="NCBI Taxonomy" id="454162"/>
    <lineage>
        <taxon>Bacteria</taxon>
        <taxon>Pseudomonadati</taxon>
        <taxon>Pseudomonadota</taxon>
        <taxon>Alphaproteobacteria</taxon>
        <taxon>Rhodospirillales</taxon>
        <taxon>Kiloniellaceae</taxon>
        <taxon>Kiloniella</taxon>
    </lineage>
</organism>
<evidence type="ECO:0000256" key="1">
    <source>
        <dbReference type="SAM" id="MobiDB-lite"/>
    </source>
</evidence>
<feature type="compositionally biased region" description="Low complexity" evidence="1">
    <location>
        <begin position="32"/>
        <end position="46"/>
    </location>
</feature>
<dbReference type="EMBL" id="JAPWGY010000001">
    <property type="protein sequence ID" value="MCZ4279395.1"/>
    <property type="molecule type" value="Genomic_DNA"/>
</dbReference>
<comment type="caution">
    <text evidence="2">The sequence shown here is derived from an EMBL/GenBank/DDBJ whole genome shotgun (WGS) entry which is preliminary data.</text>
</comment>
<feature type="region of interest" description="Disordered" evidence="1">
    <location>
        <begin position="20"/>
        <end position="67"/>
    </location>
</feature>
<sequence>MALSTLGLLQQGLDRLRGFPDPSLGKTLPQNADAAGNAAGQGHAYGKNSLAGEAGSGKSGRPPLKDAVDVPASFLKNRAGDVEKGSNQQTSDVAVSPSEAIQKLLGSALDAIVGTLADVFERLGSTKEAALEFAQGLVNSIKQAASSSDEFSFSFEQAVSINSRKSVSYSGADGTGSGVTEKAYLAVQSLDIYVNNKTGEFSFNFASVQAEVTKTTAVAQSSSAAGAASALGNVFQALGNDSLLDAGNGLGLDKAGKGISEILSQLVGNPKRDAAAEEGSPVLDGIPLIGLPIEEPLISLREREEIPARGEGEDSFTRFRADLLVPLGQLFNGQDGPVLEDRQGVRHLLREGLADFAPRVGVDA</sequence>
<evidence type="ECO:0008006" key="4">
    <source>
        <dbReference type="Google" id="ProtNLM"/>
    </source>
</evidence>
<dbReference type="Proteomes" id="UP001069802">
    <property type="component" value="Unassembled WGS sequence"/>
</dbReference>
<reference evidence="2" key="1">
    <citation type="submission" date="2022-12" db="EMBL/GenBank/DDBJ databases">
        <title>Bacterial isolates from different developmental stages of Nematostella vectensis.</title>
        <authorList>
            <person name="Fraune S."/>
        </authorList>
    </citation>
    <scope>NUCLEOTIDE SEQUENCE</scope>
    <source>
        <strain evidence="2">G21630-S1</strain>
    </source>
</reference>
<gene>
    <name evidence="2" type="ORF">O4H49_01315</name>
</gene>
<keyword evidence="3" id="KW-1185">Reference proteome</keyword>
<protein>
    <recommendedName>
        <fullName evidence="4">DUF5610 domain-containing protein</fullName>
    </recommendedName>
</protein>
<evidence type="ECO:0000313" key="3">
    <source>
        <dbReference type="Proteomes" id="UP001069802"/>
    </source>
</evidence>
<evidence type="ECO:0000313" key="2">
    <source>
        <dbReference type="EMBL" id="MCZ4279395.1"/>
    </source>
</evidence>
<dbReference type="RefSeq" id="WP_269421601.1">
    <property type="nucleotide sequence ID" value="NZ_JAPWGY010000001.1"/>
</dbReference>
<accession>A0ABT4LE73</accession>
<name>A0ABT4LE73_9PROT</name>